<keyword evidence="3 7" id="KW-0808">Transferase</keyword>
<evidence type="ECO:0000256" key="4">
    <source>
        <dbReference type="ARBA" id="ARBA00022691"/>
    </source>
</evidence>
<dbReference type="PANTHER" id="PTHR42786">
    <property type="entry name" value="TRNA/RRNA METHYLTRANSFERASE"/>
    <property type="match status" value="1"/>
</dbReference>
<accession>A0A388S9S9</accession>
<dbReference type="InterPro" id="IPR004384">
    <property type="entry name" value="RNA_MeTrfase_TrmJ/LasT"/>
</dbReference>
<keyword evidence="2 7" id="KW-0489">Methyltransferase</keyword>
<evidence type="ECO:0000313" key="7">
    <source>
        <dbReference type="EMBL" id="GBO93022.1"/>
    </source>
</evidence>
<keyword evidence="4" id="KW-0949">S-adenosyl-L-methionine</keyword>
<comment type="caution">
    <text evidence="7">The sequence shown here is derived from an EMBL/GenBank/DDBJ whole genome shotgun (WGS) entry which is preliminary data.</text>
</comment>
<dbReference type="InterPro" id="IPR029026">
    <property type="entry name" value="tRNA_m1G_MTases_N"/>
</dbReference>
<dbReference type="AlphaFoldDB" id="A0A388S9S9"/>
<name>A0A388S9S9_9BURK</name>
<feature type="domain" description="tRNA/rRNA methyltransferase SpoU type" evidence="6">
    <location>
        <begin position="10"/>
        <end position="169"/>
    </location>
</feature>
<dbReference type="PANTHER" id="PTHR42786:SF1">
    <property type="entry name" value="TRNA (CYTIDINE_URIDINE-2'-O-)-METHYLTRANSFERASE TRMJ"/>
    <property type="match status" value="1"/>
</dbReference>
<dbReference type="SUPFAM" id="SSF75217">
    <property type="entry name" value="alpha/beta knot"/>
    <property type="match status" value="1"/>
</dbReference>
<organism evidence="7 8">
    <name type="scientific">Mesosutterella multiformis</name>
    <dbReference type="NCBI Taxonomy" id="2259133"/>
    <lineage>
        <taxon>Bacteria</taxon>
        <taxon>Pseudomonadati</taxon>
        <taxon>Pseudomonadota</taxon>
        <taxon>Betaproteobacteria</taxon>
        <taxon>Burkholderiales</taxon>
        <taxon>Sutterellaceae</taxon>
        <taxon>Mesosutterella</taxon>
    </lineage>
</organism>
<comment type="similarity">
    <text evidence="1">Belongs to the class IV-like SAM-binding methyltransferase superfamily. RNA methyltransferase TrmH family.</text>
</comment>
<evidence type="ECO:0000259" key="6">
    <source>
        <dbReference type="Pfam" id="PF00588"/>
    </source>
</evidence>
<dbReference type="OrthoDB" id="9806346at2"/>
<dbReference type="GO" id="GO:0008173">
    <property type="term" value="F:RNA methyltransferase activity"/>
    <property type="evidence" value="ECO:0007669"/>
    <property type="project" value="InterPro"/>
</dbReference>
<reference evidence="7 8" key="1">
    <citation type="journal article" date="2018" name="Int. J. Syst. Evol. Microbiol.">
        <title>Mesosutterella multiformis gen. nov., sp. nov., a member of the family Sutterellaceae and Sutterella megalosphaeroides sp. nov., isolated from human faeces.</title>
        <authorList>
            <person name="Sakamoto M."/>
            <person name="Ikeyama N."/>
            <person name="Kunihiro T."/>
            <person name="Iino T."/>
            <person name="Yuki M."/>
            <person name="Ohkuma M."/>
        </authorList>
    </citation>
    <scope>NUCLEOTIDE SEQUENCE [LARGE SCALE GENOMIC DNA]</scope>
    <source>
        <strain evidence="7 8">4NBBH2</strain>
    </source>
</reference>
<dbReference type="PIRSF" id="PIRSF004808">
    <property type="entry name" value="LasT"/>
    <property type="match status" value="1"/>
</dbReference>
<evidence type="ECO:0000313" key="8">
    <source>
        <dbReference type="Proteomes" id="UP000266091"/>
    </source>
</evidence>
<gene>
    <name evidence="7" type="ORF">MESMUL_03760</name>
</gene>
<feature type="compositionally biased region" description="Basic and acidic residues" evidence="5">
    <location>
        <begin position="277"/>
        <end position="287"/>
    </location>
</feature>
<feature type="region of interest" description="Disordered" evidence="5">
    <location>
        <begin position="264"/>
        <end position="287"/>
    </location>
</feature>
<dbReference type="GO" id="GO:0002128">
    <property type="term" value="P:tRNA nucleoside ribose methylation"/>
    <property type="evidence" value="ECO:0007669"/>
    <property type="project" value="TreeGrafter"/>
</dbReference>
<dbReference type="CDD" id="cd18093">
    <property type="entry name" value="SpoU-like_TrmJ"/>
    <property type="match status" value="1"/>
</dbReference>
<dbReference type="RefSeq" id="WP_116269496.1">
    <property type="nucleotide sequence ID" value="NZ_BGZJ01000001.1"/>
</dbReference>
<protein>
    <submittedName>
        <fullName evidence="7">Methyltransferase</fullName>
    </submittedName>
</protein>
<keyword evidence="8" id="KW-1185">Reference proteome</keyword>
<evidence type="ECO:0000256" key="3">
    <source>
        <dbReference type="ARBA" id="ARBA00022679"/>
    </source>
</evidence>
<dbReference type="Pfam" id="PF00588">
    <property type="entry name" value="SpoU_methylase"/>
    <property type="match status" value="1"/>
</dbReference>
<evidence type="ECO:0000256" key="1">
    <source>
        <dbReference type="ARBA" id="ARBA00007228"/>
    </source>
</evidence>
<dbReference type="Proteomes" id="UP000266091">
    <property type="component" value="Unassembled WGS sequence"/>
</dbReference>
<dbReference type="Gene3D" id="3.40.1280.10">
    <property type="match status" value="1"/>
</dbReference>
<evidence type="ECO:0000256" key="2">
    <source>
        <dbReference type="ARBA" id="ARBA00022603"/>
    </source>
</evidence>
<evidence type="ECO:0000256" key="5">
    <source>
        <dbReference type="SAM" id="MobiDB-lite"/>
    </source>
</evidence>
<accession>A0A401LKW7</accession>
<dbReference type="GO" id="GO:0003723">
    <property type="term" value="F:RNA binding"/>
    <property type="evidence" value="ECO:0007669"/>
    <property type="project" value="InterPro"/>
</dbReference>
<dbReference type="InterPro" id="IPR029028">
    <property type="entry name" value="Alpha/beta_knot_MTases"/>
</dbReference>
<dbReference type="InterPro" id="IPR001537">
    <property type="entry name" value="SpoU_MeTrfase"/>
</dbReference>
<proteinExistence type="inferred from homology"/>
<dbReference type="EMBL" id="BGZJ01000001">
    <property type="protein sequence ID" value="GBO93022.1"/>
    <property type="molecule type" value="Genomic_DNA"/>
</dbReference>
<dbReference type="GO" id="GO:0005829">
    <property type="term" value="C:cytosol"/>
    <property type="evidence" value="ECO:0007669"/>
    <property type="project" value="TreeGrafter"/>
</dbReference>
<sequence length="287" mass="31345">MDLGFKADRVRFILADPSIPANIGAAARAIKTMGFRQLWISNPRVKDYRHDPDAVRLSTQAEDVLSESRETASLAEALEGVRYAWALSGYNHEFGPKIYPLRTAAASSAALLSETAGDSAPGDIAFVFGTERDGLSNKEVMLCHAIAAIPADSEMPSLNLAQAVQVCAYEVREALRETEGKASDLLPWELRFKAGEPASASDVAGFISHLEKALIHVGMTREGDHRKIMDRLRTIFSRASLTEDDVVLLRAVCAAVIRPRTQWQESVKETGASEAPDTGRWHAGKDR</sequence>
<dbReference type="Gene3D" id="1.10.8.590">
    <property type="match status" value="1"/>
</dbReference>